<accession>A0A022QSF8</accession>
<reference evidence="1 2" key="1">
    <citation type="journal article" date="2013" name="Proc. Natl. Acad. Sci. U.S.A.">
        <title>Fine-scale variation in meiotic recombination in Mimulus inferred from population shotgun sequencing.</title>
        <authorList>
            <person name="Hellsten U."/>
            <person name="Wright K.M."/>
            <person name="Jenkins J."/>
            <person name="Shu S."/>
            <person name="Yuan Y."/>
            <person name="Wessler S.R."/>
            <person name="Schmutz J."/>
            <person name="Willis J.H."/>
            <person name="Rokhsar D.S."/>
        </authorList>
    </citation>
    <scope>NUCLEOTIDE SEQUENCE [LARGE SCALE GENOMIC DNA]</scope>
    <source>
        <strain evidence="2">cv. DUN x IM62</strain>
    </source>
</reference>
<name>A0A022QSF8_ERYGU</name>
<evidence type="ECO:0000313" key="2">
    <source>
        <dbReference type="Proteomes" id="UP000030748"/>
    </source>
</evidence>
<dbReference type="eggNOG" id="ENOG502QSZ1">
    <property type="taxonomic scope" value="Eukaryota"/>
</dbReference>
<dbReference type="GO" id="GO:0030674">
    <property type="term" value="F:protein-macromolecule adaptor activity"/>
    <property type="evidence" value="ECO:0000318"/>
    <property type="project" value="GO_Central"/>
</dbReference>
<keyword evidence="2" id="KW-1185">Reference proteome</keyword>
<dbReference type="GO" id="GO:0007131">
    <property type="term" value="P:reciprocal meiotic recombination"/>
    <property type="evidence" value="ECO:0000318"/>
    <property type="project" value="GO_Central"/>
</dbReference>
<dbReference type="InterPro" id="IPR034566">
    <property type="entry name" value="MTOPVIB_plant"/>
</dbReference>
<evidence type="ECO:0008006" key="3">
    <source>
        <dbReference type="Google" id="ProtNLM"/>
    </source>
</evidence>
<dbReference type="PANTHER" id="PTHR36722">
    <property type="entry name" value="TYPE 2 DNA TOPOISOMERASE 6 SUBUNIT B-LIKE"/>
    <property type="match status" value="1"/>
</dbReference>
<organism evidence="1 2">
    <name type="scientific">Erythranthe guttata</name>
    <name type="common">Yellow monkey flower</name>
    <name type="synonym">Mimulus guttatus</name>
    <dbReference type="NCBI Taxonomy" id="4155"/>
    <lineage>
        <taxon>Eukaryota</taxon>
        <taxon>Viridiplantae</taxon>
        <taxon>Streptophyta</taxon>
        <taxon>Embryophyta</taxon>
        <taxon>Tracheophyta</taxon>
        <taxon>Spermatophyta</taxon>
        <taxon>Magnoliopsida</taxon>
        <taxon>eudicotyledons</taxon>
        <taxon>Gunneridae</taxon>
        <taxon>Pentapetalae</taxon>
        <taxon>asterids</taxon>
        <taxon>lamiids</taxon>
        <taxon>Lamiales</taxon>
        <taxon>Phrymaceae</taxon>
        <taxon>Erythranthe</taxon>
    </lineage>
</organism>
<protein>
    <recommendedName>
        <fullName evidence="3">Type 2 DNA topoisomerase 6 subunit B-like</fullName>
    </recommendedName>
</protein>
<dbReference type="EMBL" id="KI631110">
    <property type="protein sequence ID" value="EYU30233.1"/>
    <property type="molecule type" value="Genomic_DNA"/>
</dbReference>
<proteinExistence type="predicted"/>
<sequence length="424" mass="47080">SDTGIGSTLEEFQQLKYQNNPILDGKWDGVLCIATTSTSDKEIHHMKYDLKEVVSSKRLVTLPSATKNGAKFSGTEVSLSICEEVGGLVTMMSVFIRKMLLLKAPVSLNQLLRFSIDFYIFLELSVESGGVTSQSENIVLHNECSTIPMHLANIDYLKLGLEDYVSKHGNRLVETCHSCFSTGKNLKVGTGVACSRANGQSGRQAMEVVIIISEIPTSDLSSCFRNYGTRTEVLYFRDFSPCSMSQSSIDALISIEWKKFGLVLKSVGEQDGVTLLEWENLPPRSHIDINNQLDRSLTRKAVKLALTALKKSNAGVLLSERAVKICSYAPDLAKTISALIMTSHDSNFQTECFSLLGLQSQENKNNVLEDCIKDKIISVVAKNDRISWGNREAPVLFEDNTHHESYLPDEEYEQGDETFSHLDL</sequence>
<dbReference type="PANTHER" id="PTHR36722:SF1">
    <property type="entry name" value="TYPE 2 DNA TOPOISOMERASE 6 SUBUNIT B-LIKE"/>
    <property type="match status" value="1"/>
</dbReference>
<feature type="non-terminal residue" evidence="1">
    <location>
        <position position="1"/>
    </location>
</feature>
<dbReference type="GO" id="GO:0042138">
    <property type="term" value="P:meiotic DNA double-strand break formation"/>
    <property type="evidence" value="ECO:0000318"/>
    <property type="project" value="GO_Central"/>
</dbReference>
<evidence type="ECO:0000313" key="1">
    <source>
        <dbReference type="EMBL" id="EYU30233.1"/>
    </source>
</evidence>
<dbReference type="GO" id="GO:0000793">
    <property type="term" value="C:condensed chromosome"/>
    <property type="evidence" value="ECO:0000318"/>
    <property type="project" value="GO_Central"/>
</dbReference>
<dbReference type="Proteomes" id="UP000030748">
    <property type="component" value="Unassembled WGS sequence"/>
</dbReference>
<dbReference type="STRING" id="4155.A0A022QSF8"/>
<dbReference type="AlphaFoldDB" id="A0A022QSF8"/>
<gene>
    <name evidence="1" type="ORF">MIMGU_mgv1a025867mg</name>
</gene>